<accession>A0A5E4MZ91</accession>
<dbReference type="AlphaFoldDB" id="A0A5E4MZ91"/>
<evidence type="ECO:0000313" key="1">
    <source>
        <dbReference type="EMBL" id="VVC37685.1"/>
    </source>
</evidence>
<evidence type="ECO:0000313" key="2">
    <source>
        <dbReference type="Proteomes" id="UP000325440"/>
    </source>
</evidence>
<dbReference type="Proteomes" id="UP000325440">
    <property type="component" value="Unassembled WGS sequence"/>
</dbReference>
<keyword evidence="2" id="KW-1185">Reference proteome</keyword>
<reference evidence="1 2" key="1">
    <citation type="submission" date="2019-08" db="EMBL/GenBank/DDBJ databases">
        <authorList>
            <person name="Alioto T."/>
            <person name="Alioto T."/>
            <person name="Gomez Garrido J."/>
        </authorList>
    </citation>
    <scope>NUCLEOTIDE SEQUENCE [LARGE SCALE GENOMIC DNA]</scope>
</reference>
<protein>
    <submittedName>
        <fullName evidence="1">Uncharacterized protein</fullName>
    </submittedName>
</protein>
<name>A0A5E4MZ91_9HEMI</name>
<dbReference type="EMBL" id="CABPRJ010001452">
    <property type="protein sequence ID" value="VVC37685.1"/>
    <property type="molecule type" value="Genomic_DNA"/>
</dbReference>
<gene>
    <name evidence="1" type="ORF">CINCED_3A014266</name>
</gene>
<proteinExistence type="predicted"/>
<organism evidence="1 2">
    <name type="scientific">Cinara cedri</name>
    <dbReference type="NCBI Taxonomy" id="506608"/>
    <lineage>
        <taxon>Eukaryota</taxon>
        <taxon>Metazoa</taxon>
        <taxon>Ecdysozoa</taxon>
        <taxon>Arthropoda</taxon>
        <taxon>Hexapoda</taxon>
        <taxon>Insecta</taxon>
        <taxon>Pterygota</taxon>
        <taxon>Neoptera</taxon>
        <taxon>Paraneoptera</taxon>
        <taxon>Hemiptera</taxon>
        <taxon>Sternorrhyncha</taxon>
        <taxon>Aphidomorpha</taxon>
        <taxon>Aphidoidea</taxon>
        <taxon>Aphididae</taxon>
        <taxon>Lachninae</taxon>
        <taxon>Cinara</taxon>
    </lineage>
</organism>
<sequence length="130" mass="15223">MYSIEFMVQLLQMEKAKELSGQSTFGEAIEASKIDRWIHYHTLKANLQKVTQVTELETSKNKQRLRKIIEAAKDLEWSVKAEKKKKLKTKFINTYHSKTNIFIALQESESIYQSKTNTSHFLQNLNDIND</sequence>